<feature type="compositionally biased region" description="Polar residues" evidence="1">
    <location>
        <begin position="61"/>
        <end position="93"/>
    </location>
</feature>
<gene>
    <name evidence="2" type="ORF">CDAR_485291</name>
</gene>
<keyword evidence="3" id="KW-1185">Reference proteome</keyword>
<evidence type="ECO:0000313" key="3">
    <source>
        <dbReference type="Proteomes" id="UP001054837"/>
    </source>
</evidence>
<feature type="region of interest" description="Disordered" evidence="1">
    <location>
        <begin position="24"/>
        <end position="114"/>
    </location>
</feature>
<feature type="compositionally biased region" description="Pro residues" evidence="1">
    <location>
        <begin position="41"/>
        <end position="56"/>
    </location>
</feature>
<evidence type="ECO:0000256" key="1">
    <source>
        <dbReference type="SAM" id="MobiDB-lite"/>
    </source>
</evidence>
<name>A0AAV4PAT5_9ARAC</name>
<proteinExistence type="predicted"/>
<accession>A0AAV4PAT5</accession>
<dbReference type="AlphaFoldDB" id="A0AAV4PAT5"/>
<dbReference type="EMBL" id="BPLQ01002577">
    <property type="protein sequence ID" value="GIX94179.1"/>
    <property type="molecule type" value="Genomic_DNA"/>
</dbReference>
<dbReference type="Proteomes" id="UP001054837">
    <property type="component" value="Unassembled WGS sequence"/>
</dbReference>
<protein>
    <submittedName>
        <fullName evidence="2">Uncharacterized protein</fullName>
    </submittedName>
</protein>
<evidence type="ECO:0000313" key="2">
    <source>
        <dbReference type="EMBL" id="GIX94179.1"/>
    </source>
</evidence>
<organism evidence="2 3">
    <name type="scientific">Caerostris darwini</name>
    <dbReference type="NCBI Taxonomy" id="1538125"/>
    <lineage>
        <taxon>Eukaryota</taxon>
        <taxon>Metazoa</taxon>
        <taxon>Ecdysozoa</taxon>
        <taxon>Arthropoda</taxon>
        <taxon>Chelicerata</taxon>
        <taxon>Arachnida</taxon>
        <taxon>Araneae</taxon>
        <taxon>Araneomorphae</taxon>
        <taxon>Entelegynae</taxon>
        <taxon>Araneoidea</taxon>
        <taxon>Araneidae</taxon>
        <taxon>Caerostris</taxon>
    </lineage>
</organism>
<reference evidence="2 3" key="1">
    <citation type="submission" date="2021-06" db="EMBL/GenBank/DDBJ databases">
        <title>Caerostris darwini draft genome.</title>
        <authorList>
            <person name="Kono N."/>
            <person name="Arakawa K."/>
        </authorList>
    </citation>
    <scope>NUCLEOTIDE SEQUENCE [LARGE SCALE GENOMIC DNA]</scope>
</reference>
<comment type="caution">
    <text evidence="2">The sequence shown here is derived from an EMBL/GenBank/DDBJ whole genome shotgun (WGS) entry which is preliminary data.</text>
</comment>
<sequence>MPARGPTTISEVLDKEGRLRAMTRRHHNEGELSLPLCIRPSAPPTGPPPPCHPLPPEFHNATATCTESVTSNSHPVTSNSPPQSHSSKIQSPPTLLESMKNPNLQEFKTHLING</sequence>